<dbReference type="Pfam" id="PF00172">
    <property type="entry name" value="Zn_clus"/>
    <property type="match status" value="1"/>
</dbReference>
<reference evidence="6 7" key="1">
    <citation type="journal article" date="2017" name="G3 (Bethesda)">
        <title>First Draft Genome Sequence of the Pathogenic Fungus Lomentospora prolificans (Formerly Scedosporium prolificans).</title>
        <authorList>
            <person name="Luo R."/>
            <person name="Zimin A."/>
            <person name="Workman R."/>
            <person name="Fan Y."/>
            <person name="Pertea G."/>
            <person name="Grossman N."/>
            <person name="Wear M.P."/>
            <person name="Jia B."/>
            <person name="Miller H."/>
            <person name="Casadevall A."/>
            <person name="Timp W."/>
            <person name="Zhang S.X."/>
            <person name="Salzberg S.L."/>
        </authorList>
    </citation>
    <scope>NUCLEOTIDE SEQUENCE [LARGE SCALE GENOMIC DNA]</scope>
    <source>
        <strain evidence="6 7">JHH-5317</strain>
    </source>
</reference>
<feature type="region of interest" description="Disordered" evidence="4">
    <location>
        <begin position="720"/>
        <end position="744"/>
    </location>
</feature>
<dbReference type="Proteomes" id="UP000233524">
    <property type="component" value="Unassembled WGS sequence"/>
</dbReference>
<evidence type="ECO:0000313" key="7">
    <source>
        <dbReference type="Proteomes" id="UP000233524"/>
    </source>
</evidence>
<dbReference type="GO" id="GO:0008270">
    <property type="term" value="F:zinc ion binding"/>
    <property type="evidence" value="ECO:0007669"/>
    <property type="project" value="InterPro"/>
</dbReference>
<dbReference type="InterPro" id="IPR001138">
    <property type="entry name" value="Zn2Cys6_DnaBD"/>
</dbReference>
<evidence type="ECO:0000256" key="4">
    <source>
        <dbReference type="SAM" id="MobiDB-lite"/>
    </source>
</evidence>
<accession>A0A2N3N8U1</accession>
<dbReference type="OrthoDB" id="2269373at2759"/>
<feature type="compositionally biased region" description="Basic and acidic residues" evidence="4">
    <location>
        <begin position="786"/>
        <end position="802"/>
    </location>
</feature>
<feature type="compositionally biased region" description="Low complexity" evidence="4">
    <location>
        <begin position="478"/>
        <end position="513"/>
    </location>
</feature>
<comment type="subcellular location">
    <subcellularLocation>
        <location evidence="1">Nucleus</location>
    </subcellularLocation>
</comment>
<feature type="domain" description="Zn(2)-C6 fungal-type" evidence="5">
    <location>
        <begin position="50"/>
        <end position="79"/>
    </location>
</feature>
<dbReference type="CDD" id="cd00067">
    <property type="entry name" value="GAL4"/>
    <property type="match status" value="1"/>
</dbReference>
<dbReference type="STRING" id="41688.A0A2N3N8U1"/>
<dbReference type="PANTHER" id="PTHR31001">
    <property type="entry name" value="UNCHARACTERIZED TRANSCRIPTIONAL REGULATORY PROTEIN"/>
    <property type="match status" value="1"/>
</dbReference>
<dbReference type="EMBL" id="NLAX01000010">
    <property type="protein sequence ID" value="PKS08817.1"/>
    <property type="molecule type" value="Genomic_DNA"/>
</dbReference>
<dbReference type="GO" id="GO:0003677">
    <property type="term" value="F:DNA binding"/>
    <property type="evidence" value="ECO:0007669"/>
    <property type="project" value="InterPro"/>
</dbReference>
<feature type="region of interest" description="Disordered" evidence="4">
    <location>
        <begin position="826"/>
        <end position="846"/>
    </location>
</feature>
<dbReference type="Pfam" id="PF04082">
    <property type="entry name" value="Fungal_trans"/>
    <property type="match status" value="1"/>
</dbReference>
<protein>
    <recommendedName>
        <fullName evidence="5">Zn(2)-C6 fungal-type domain-containing protein</fullName>
    </recommendedName>
</protein>
<comment type="caution">
    <text evidence="6">The sequence shown here is derived from an EMBL/GenBank/DDBJ whole genome shotgun (WGS) entry which is preliminary data.</text>
</comment>
<dbReference type="SMART" id="SM00066">
    <property type="entry name" value="GAL4"/>
    <property type="match status" value="1"/>
</dbReference>
<feature type="region of interest" description="Disordered" evidence="4">
    <location>
        <begin position="580"/>
        <end position="599"/>
    </location>
</feature>
<dbReference type="VEuPathDB" id="FungiDB:jhhlp_003426"/>
<dbReference type="PROSITE" id="PS50048">
    <property type="entry name" value="ZN2_CY6_FUNGAL_2"/>
    <property type="match status" value="1"/>
</dbReference>
<evidence type="ECO:0000256" key="2">
    <source>
        <dbReference type="ARBA" id="ARBA00022723"/>
    </source>
</evidence>
<dbReference type="SMART" id="SM00906">
    <property type="entry name" value="Fungal_trans"/>
    <property type="match status" value="1"/>
</dbReference>
<dbReference type="InParanoid" id="A0A2N3N8U1"/>
<keyword evidence="3" id="KW-0539">Nucleus</keyword>
<dbReference type="CDD" id="cd12148">
    <property type="entry name" value="fungal_TF_MHR"/>
    <property type="match status" value="1"/>
</dbReference>
<evidence type="ECO:0000313" key="6">
    <source>
        <dbReference type="EMBL" id="PKS08817.1"/>
    </source>
</evidence>
<evidence type="ECO:0000256" key="3">
    <source>
        <dbReference type="ARBA" id="ARBA00023242"/>
    </source>
</evidence>
<feature type="compositionally biased region" description="Low complexity" evidence="4">
    <location>
        <begin position="1"/>
        <end position="19"/>
    </location>
</feature>
<evidence type="ECO:0000259" key="5">
    <source>
        <dbReference type="PROSITE" id="PS50048"/>
    </source>
</evidence>
<feature type="compositionally biased region" description="Low complexity" evidence="4">
    <location>
        <begin position="150"/>
        <end position="162"/>
    </location>
</feature>
<keyword evidence="7" id="KW-1185">Reference proteome</keyword>
<name>A0A2N3N8U1_9PEZI</name>
<evidence type="ECO:0000256" key="1">
    <source>
        <dbReference type="ARBA" id="ARBA00004123"/>
    </source>
</evidence>
<gene>
    <name evidence="6" type="ORF">jhhlp_003426</name>
</gene>
<dbReference type="PANTHER" id="PTHR31001:SF45">
    <property type="entry name" value="ZN(II)2CYS6 TRANSCRIPTION FACTOR (EUROFUNG)"/>
    <property type="match status" value="1"/>
</dbReference>
<organism evidence="6 7">
    <name type="scientific">Lomentospora prolificans</name>
    <dbReference type="NCBI Taxonomy" id="41688"/>
    <lineage>
        <taxon>Eukaryota</taxon>
        <taxon>Fungi</taxon>
        <taxon>Dikarya</taxon>
        <taxon>Ascomycota</taxon>
        <taxon>Pezizomycotina</taxon>
        <taxon>Sordariomycetes</taxon>
        <taxon>Hypocreomycetidae</taxon>
        <taxon>Microascales</taxon>
        <taxon>Microascaceae</taxon>
        <taxon>Lomentospora</taxon>
    </lineage>
</organism>
<dbReference type="GO" id="GO:0005634">
    <property type="term" value="C:nucleus"/>
    <property type="evidence" value="ECO:0007669"/>
    <property type="project" value="UniProtKB-SubCell"/>
</dbReference>
<proteinExistence type="predicted"/>
<feature type="compositionally biased region" description="Gly residues" evidence="4">
    <location>
        <begin position="581"/>
        <end position="590"/>
    </location>
</feature>
<dbReference type="InterPro" id="IPR036864">
    <property type="entry name" value="Zn2-C6_fun-type_DNA-bd_sf"/>
</dbReference>
<feature type="region of interest" description="Disordered" evidence="4">
    <location>
        <begin position="1"/>
        <end position="35"/>
    </location>
</feature>
<keyword evidence="2" id="KW-0479">Metal-binding</keyword>
<feature type="region of interest" description="Disordered" evidence="4">
    <location>
        <begin position="144"/>
        <end position="166"/>
    </location>
</feature>
<dbReference type="GO" id="GO:0006351">
    <property type="term" value="P:DNA-templated transcription"/>
    <property type="evidence" value="ECO:0007669"/>
    <property type="project" value="InterPro"/>
</dbReference>
<dbReference type="InterPro" id="IPR050613">
    <property type="entry name" value="Sec_Metabolite_Reg"/>
</dbReference>
<feature type="region of interest" description="Disordered" evidence="4">
    <location>
        <begin position="780"/>
        <end position="802"/>
    </location>
</feature>
<dbReference type="Gene3D" id="4.10.240.10">
    <property type="entry name" value="Zn(2)-C6 fungal-type DNA-binding domain"/>
    <property type="match status" value="1"/>
</dbReference>
<sequence length="846" mass="94315">MVSPPSGPSGTAPAAANPTLNQQLPEQGQGPHLPHSQQDMAAIKLTRGTSCVLCQQRKVRCDKNKPCANCVKARVECRVVPPQPPRRRKKRLQEKDLIERLRKYENLLSENNIRFESISSELLPGQGLTDGAGGNDDVTELETDFEGLRTSPKSSESASISSRRTKSVNEKPSKWFPFHKEFRASEHLLYDSSEEDADEGSKVHHAFDKMYESQEGFPFMVGGRSASVTHLHPSAIHIFQLWQIYINRVNPLLRLTHAPTIQGRIIEVSARLDSIPKELEALMFAIYLVAVNTLEENEAVETFGESKTILLTRFHSAAQQSLINAGFMRTSDVMVLQAYTLYLTAVRQFMDPRQIFCLLAIAIRMAQRMGLHRDPALLGLSPFEVEHRRRLWWTLVCYDGRIGEMTGSTVTALSFTSDTNFPLNINDTDLHVDGKEPPIPHAGATEMIFCLARLELSLIVRSDSNRDVPIKPNIQSEGGAASLPTPASSSAATSATPGRSVPSAGPGTPTPTITVPPIPTVRSVARDNISYTLDGFSQYIENQYLRHCDERIPLHFFTLTMTRQMLLKMRITAFLVRLGHGDGPPGGSPSGGPSQHPLDQAKRDELFRESIQLIEYDVVLQSAPSLRPYKWFTYMHFPFPAYMFLVNELRRRTTGATVDRAWIAVTESYEKRELMNKLHNPMHMAFGRLFIKAWDAYEAAQRELGKEVVEPAWLAQLRAHTERSKNRRGHGHGRETDDGASASSFMGSMMVGSAGGGFAGLPRYPAAAPVAPIAEPLAAPLIDPHTSPREQEQLRRQIRERASGRDLADMDWSYIMQEYNSVGMAGFGQGESRDPTWDAEGPMDMY</sequence>
<dbReference type="GO" id="GO:0000981">
    <property type="term" value="F:DNA-binding transcription factor activity, RNA polymerase II-specific"/>
    <property type="evidence" value="ECO:0007669"/>
    <property type="project" value="InterPro"/>
</dbReference>
<dbReference type="InterPro" id="IPR007219">
    <property type="entry name" value="XnlR_reg_dom"/>
</dbReference>
<dbReference type="SUPFAM" id="SSF57701">
    <property type="entry name" value="Zn2/Cys6 DNA-binding domain"/>
    <property type="match status" value="1"/>
</dbReference>
<feature type="region of interest" description="Disordered" evidence="4">
    <location>
        <begin position="470"/>
        <end position="519"/>
    </location>
</feature>
<dbReference type="AlphaFoldDB" id="A0A2N3N8U1"/>